<dbReference type="Proteomes" id="UP001497700">
    <property type="component" value="Unassembled WGS sequence"/>
</dbReference>
<protein>
    <submittedName>
        <fullName evidence="1">Integral membrane protein</fullName>
    </submittedName>
</protein>
<dbReference type="EMBL" id="MU393663">
    <property type="protein sequence ID" value="KAI4859026.1"/>
    <property type="molecule type" value="Genomic_DNA"/>
</dbReference>
<sequence length="396" mass="44542">MDASFTFPIEPLDRGLSPKAEILLALTWFFIAFAIQAVVLRFYLRRKFTQVFTLDDWIMLLALCIHILFQTFLTLTSVTGFGYPMETMTIQQIVDMSKWAWATVPVNILANLTARLSIAIMLVTIFGVRRWFKWLIIIYTSMMITLGLANFIFVFFQASPFPASWDFRLAADWRLPHLPHNILIFTELIFFIISDFLYAFFPVIFIWKLNMATRQKLGLMVVMAGSFITMGAAIGRAVITSDTLNGSTEVNAEDGTNPEKVFVTFGVTSLLASIEVSLLIILGSLPKLRVITKLSLFENISSSFTSMMGKLWPTARYGTSKSRSNQDYVGSDVELNEANVRAIPSHPVGYHSSSVTAGSTNPGRGSGHQEQEDRIRVTEGYAVIYDPKSQQPRTYV</sequence>
<accession>A0ACB9YI03</accession>
<keyword evidence="2" id="KW-1185">Reference proteome</keyword>
<gene>
    <name evidence="1" type="ORF">F4820DRAFT_462806</name>
</gene>
<evidence type="ECO:0000313" key="1">
    <source>
        <dbReference type="EMBL" id="KAI4859026.1"/>
    </source>
</evidence>
<organism evidence="1 2">
    <name type="scientific">Hypoxylon rubiginosum</name>
    <dbReference type="NCBI Taxonomy" id="110542"/>
    <lineage>
        <taxon>Eukaryota</taxon>
        <taxon>Fungi</taxon>
        <taxon>Dikarya</taxon>
        <taxon>Ascomycota</taxon>
        <taxon>Pezizomycotina</taxon>
        <taxon>Sordariomycetes</taxon>
        <taxon>Xylariomycetidae</taxon>
        <taxon>Xylariales</taxon>
        <taxon>Hypoxylaceae</taxon>
        <taxon>Hypoxylon</taxon>
    </lineage>
</organism>
<comment type="caution">
    <text evidence="1">The sequence shown here is derived from an EMBL/GenBank/DDBJ whole genome shotgun (WGS) entry which is preliminary data.</text>
</comment>
<evidence type="ECO:0000313" key="2">
    <source>
        <dbReference type="Proteomes" id="UP001497700"/>
    </source>
</evidence>
<proteinExistence type="predicted"/>
<reference evidence="1 2" key="1">
    <citation type="journal article" date="2022" name="New Phytol.">
        <title>Ecological generalism drives hyperdiversity of secondary metabolite gene clusters in xylarialean endophytes.</title>
        <authorList>
            <person name="Franco M.E.E."/>
            <person name="Wisecaver J.H."/>
            <person name="Arnold A.E."/>
            <person name="Ju Y.M."/>
            <person name="Slot J.C."/>
            <person name="Ahrendt S."/>
            <person name="Moore L.P."/>
            <person name="Eastman K.E."/>
            <person name="Scott K."/>
            <person name="Konkel Z."/>
            <person name="Mondo S.J."/>
            <person name="Kuo A."/>
            <person name="Hayes R.D."/>
            <person name="Haridas S."/>
            <person name="Andreopoulos B."/>
            <person name="Riley R."/>
            <person name="LaButti K."/>
            <person name="Pangilinan J."/>
            <person name="Lipzen A."/>
            <person name="Amirebrahimi M."/>
            <person name="Yan J."/>
            <person name="Adam C."/>
            <person name="Keymanesh K."/>
            <person name="Ng V."/>
            <person name="Louie K."/>
            <person name="Northen T."/>
            <person name="Drula E."/>
            <person name="Henrissat B."/>
            <person name="Hsieh H.M."/>
            <person name="Youens-Clark K."/>
            <person name="Lutzoni F."/>
            <person name="Miadlikowska J."/>
            <person name="Eastwood D.C."/>
            <person name="Hamelin R.C."/>
            <person name="Grigoriev I.V."/>
            <person name="U'Ren J.M."/>
        </authorList>
    </citation>
    <scope>NUCLEOTIDE SEQUENCE [LARGE SCALE GENOMIC DNA]</scope>
    <source>
        <strain evidence="1 2">CBS 119005</strain>
    </source>
</reference>
<name>A0ACB9YI03_9PEZI</name>